<evidence type="ECO:0000313" key="1">
    <source>
        <dbReference type="EMBL" id="PIZ17655.1"/>
    </source>
</evidence>
<dbReference type="InterPro" id="IPR017853">
    <property type="entry name" value="GH"/>
</dbReference>
<comment type="caution">
    <text evidence="1">The sequence shown here is derived from an EMBL/GenBank/DDBJ whole genome shotgun (WGS) entry which is preliminary data.</text>
</comment>
<accession>A0A2M7SDP5</accession>
<sequence length="282" mass="33301">MVDAFKELGVDGVDINPGFEPWLHPELNKEDLNKYDALIEYIKKNDLEVWLAYHCGVDPEAIKDWDWEKYKKVELATLKTWVERYHPAGINVVHEITTMESRWRKSVSIEEWARLVEEGCRLIKNLDPGILTGAGGLPYEKEMECLRKYLNVKELDFVRLNIYDQWFHTFNNYETMIKWAKNAGKKVYIGEAWRNAAFPEPGNVFPLFWEPLDIKFLEAVTLYAGTREIEAVCFWWTNLFFKYQDPDQPTKEYFKAVYQAIHDGKRTSVYRALGEIIKAERR</sequence>
<reference evidence="2" key="1">
    <citation type="submission" date="2017-09" db="EMBL/GenBank/DDBJ databases">
        <title>Depth-based differentiation of microbial function through sediment-hosted aquifers and enrichment of novel symbionts in the deep terrestrial subsurface.</title>
        <authorList>
            <person name="Probst A.J."/>
            <person name="Ladd B."/>
            <person name="Jarett J.K."/>
            <person name="Geller-Mcgrath D.E."/>
            <person name="Sieber C.M.K."/>
            <person name="Emerson J.B."/>
            <person name="Anantharaman K."/>
            <person name="Thomas B.C."/>
            <person name="Malmstrom R."/>
            <person name="Stieglmeier M."/>
            <person name="Klingl A."/>
            <person name="Woyke T."/>
            <person name="Ryan C.M."/>
            <person name="Banfield J.F."/>
        </authorList>
    </citation>
    <scope>NUCLEOTIDE SEQUENCE [LARGE SCALE GENOMIC DNA]</scope>
</reference>
<dbReference type="EMBL" id="PFMR01000097">
    <property type="protein sequence ID" value="PIZ17655.1"/>
    <property type="molecule type" value="Genomic_DNA"/>
</dbReference>
<dbReference type="Proteomes" id="UP000229307">
    <property type="component" value="Unassembled WGS sequence"/>
</dbReference>
<organism evidence="1 2">
    <name type="scientific">Candidatus Desantisbacteria bacterium CG_4_10_14_0_8_um_filter_48_22</name>
    <dbReference type="NCBI Taxonomy" id="1974543"/>
    <lineage>
        <taxon>Bacteria</taxon>
        <taxon>Candidatus Desantisiibacteriota</taxon>
    </lineage>
</organism>
<name>A0A2M7SDP5_9BACT</name>
<protein>
    <recommendedName>
        <fullName evidence="3">Glycoside hydrolase family 5 domain-containing protein</fullName>
    </recommendedName>
</protein>
<proteinExistence type="predicted"/>
<evidence type="ECO:0000313" key="2">
    <source>
        <dbReference type="Proteomes" id="UP000229307"/>
    </source>
</evidence>
<dbReference type="SUPFAM" id="SSF51445">
    <property type="entry name" value="(Trans)glycosidases"/>
    <property type="match status" value="1"/>
</dbReference>
<gene>
    <name evidence="1" type="ORF">COY52_03550</name>
</gene>
<dbReference type="Gene3D" id="3.20.20.80">
    <property type="entry name" value="Glycosidases"/>
    <property type="match status" value="1"/>
</dbReference>
<evidence type="ECO:0008006" key="3">
    <source>
        <dbReference type="Google" id="ProtNLM"/>
    </source>
</evidence>
<dbReference type="AlphaFoldDB" id="A0A2M7SDP5"/>